<reference evidence="2 3" key="1">
    <citation type="submission" date="2019-02" db="EMBL/GenBank/DDBJ databases">
        <title>Deep-cultivation of Planctomycetes and their phenomic and genomic characterization uncovers novel biology.</title>
        <authorList>
            <person name="Wiegand S."/>
            <person name="Jogler M."/>
            <person name="Boedeker C."/>
            <person name="Pinto D."/>
            <person name="Vollmers J."/>
            <person name="Rivas-Marin E."/>
            <person name="Kohn T."/>
            <person name="Peeters S.H."/>
            <person name="Heuer A."/>
            <person name="Rast P."/>
            <person name="Oberbeckmann S."/>
            <person name="Bunk B."/>
            <person name="Jeske O."/>
            <person name="Meyerdierks A."/>
            <person name="Storesund J.E."/>
            <person name="Kallscheuer N."/>
            <person name="Luecker S."/>
            <person name="Lage O.M."/>
            <person name="Pohl T."/>
            <person name="Merkel B.J."/>
            <person name="Hornburger P."/>
            <person name="Mueller R.-W."/>
            <person name="Bruemmer F."/>
            <person name="Labrenz M."/>
            <person name="Spormann A.M."/>
            <person name="Op den Camp H."/>
            <person name="Overmann J."/>
            <person name="Amann R."/>
            <person name="Jetten M.S.M."/>
            <person name="Mascher T."/>
            <person name="Medema M.H."/>
            <person name="Devos D.P."/>
            <person name="Kaster A.-K."/>
            <person name="Ovreas L."/>
            <person name="Rohde M."/>
            <person name="Galperin M.Y."/>
            <person name="Jogler C."/>
        </authorList>
    </citation>
    <scope>NUCLEOTIDE SEQUENCE [LARGE SCALE GENOMIC DNA]</scope>
    <source>
        <strain evidence="2 3">FF011L</strain>
    </source>
</reference>
<dbReference type="AlphaFoldDB" id="A0A517MBX5"/>
<gene>
    <name evidence="2" type="ORF">FF011L_11080</name>
</gene>
<dbReference type="Proteomes" id="UP000320672">
    <property type="component" value="Chromosome"/>
</dbReference>
<dbReference type="KEGG" id="rml:FF011L_11080"/>
<feature type="transmembrane region" description="Helical" evidence="1">
    <location>
        <begin position="12"/>
        <end position="37"/>
    </location>
</feature>
<accession>A0A517MBX5</accession>
<dbReference type="EMBL" id="CP036262">
    <property type="protein sequence ID" value="QDS92365.1"/>
    <property type="molecule type" value="Genomic_DNA"/>
</dbReference>
<organism evidence="2 3">
    <name type="scientific">Roseimaritima multifibrata</name>
    <dbReference type="NCBI Taxonomy" id="1930274"/>
    <lineage>
        <taxon>Bacteria</taxon>
        <taxon>Pseudomonadati</taxon>
        <taxon>Planctomycetota</taxon>
        <taxon>Planctomycetia</taxon>
        <taxon>Pirellulales</taxon>
        <taxon>Pirellulaceae</taxon>
        <taxon>Roseimaritima</taxon>
    </lineage>
</organism>
<proteinExistence type="predicted"/>
<sequence length="51" mass="5924">MVEQQENSKQSLSRFLTILTKICALLLWVSGLIYRWAAFFIVPESPETHLD</sequence>
<keyword evidence="1" id="KW-1133">Transmembrane helix</keyword>
<evidence type="ECO:0000256" key="1">
    <source>
        <dbReference type="SAM" id="Phobius"/>
    </source>
</evidence>
<evidence type="ECO:0000313" key="2">
    <source>
        <dbReference type="EMBL" id="QDS92365.1"/>
    </source>
</evidence>
<keyword evidence="1" id="KW-0812">Transmembrane</keyword>
<keyword evidence="1" id="KW-0472">Membrane</keyword>
<protein>
    <submittedName>
        <fullName evidence="2">Uncharacterized protein</fullName>
    </submittedName>
</protein>
<keyword evidence="3" id="KW-1185">Reference proteome</keyword>
<name>A0A517MBX5_9BACT</name>
<evidence type="ECO:0000313" key="3">
    <source>
        <dbReference type="Proteomes" id="UP000320672"/>
    </source>
</evidence>